<dbReference type="EMBL" id="FQZQ01000002">
    <property type="protein sequence ID" value="SHI71066.1"/>
    <property type="molecule type" value="Genomic_DNA"/>
</dbReference>
<name>A0A1M6DCT2_9RHOB</name>
<evidence type="ECO:0000313" key="1">
    <source>
        <dbReference type="EMBL" id="SHI71066.1"/>
    </source>
</evidence>
<proteinExistence type="predicted"/>
<protein>
    <submittedName>
        <fullName evidence="1">Uncharacterized protein</fullName>
    </submittedName>
</protein>
<sequence>MSKEVRDAIQANGEVAVRRMSDLLNDDAAWGPDGWLKPVVQIKLLAIAHERAFGRAGAVSLNQQIVVAKPGENVGGRTSRQARQFAALIPKQ</sequence>
<gene>
    <name evidence="1" type="ORF">SAMN05444000_102289</name>
</gene>
<organism evidence="1 2">
    <name type="scientific">Shimia gijangensis</name>
    <dbReference type="NCBI Taxonomy" id="1470563"/>
    <lineage>
        <taxon>Bacteria</taxon>
        <taxon>Pseudomonadati</taxon>
        <taxon>Pseudomonadota</taxon>
        <taxon>Alphaproteobacteria</taxon>
        <taxon>Rhodobacterales</taxon>
        <taxon>Roseobacteraceae</taxon>
    </lineage>
</organism>
<keyword evidence="2" id="KW-1185">Reference proteome</keyword>
<reference evidence="2" key="1">
    <citation type="submission" date="2016-11" db="EMBL/GenBank/DDBJ databases">
        <authorList>
            <person name="Varghese N."/>
            <person name="Submissions S."/>
        </authorList>
    </citation>
    <scope>NUCLEOTIDE SEQUENCE [LARGE SCALE GENOMIC DNA]</scope>
    <source>
        <strain evidence="2">DSM 100564</strain>
    </source>
</reference>
<evidence type="ECO:0000313" key="2">
    <source>
        <dbReference type="Proteomes" id="UP000183982"/>
    </source>
</evidence>
<dbReference type="AlphaFoldDB" id="A0A1M6DCT2"/>
<accession>A0A1M6DCT2</accession>
<dbReference type="Proteomes" id="UP000183982">
    <property type="component" value="Unassembled WGS sequence"/>
</dbReference>